<evidence type="ECO:0000256" key="2">
    <source>
        <dbReference type="ARBA" id="ARBA00004968"/>
    </source>
</evidence>
<evidence type="ECO:0000256" key="4">
    <source>
        <dbReference type="ARBA" id="ARBA00011881"/>
    </source>
</evidence>
<dbReference type="Proteomes" id="UP000321034">
    <property type="component" value="Unassembled WGS sequence"/>
</dbReference>
<dbReference type="GO" id="GO:0006145">
    <property type="term" value="P:purine nucleobase catabolic process"/>
    <property type="evidence" value="ECO:0007669"/>
    <property type="project" value="TreeGrafter"/>
</dbReference>
<reference evidence="10 11" key="1">
    <citation type="submission" date="2019-08" db="EMBL/GenBank/DDBJ databases">
        <authorList>
            <person name="Dong K."/>
        </authorList>
    </citation>
    <scope>NUCLEOTIDE SEQUENCE [LARGE SCALE GENOMIC DNA]</scope>
    <source>
        <strain evidence="10 11">JCM14558</strain>
    </source>
</reference>
<accession>A0A5C8HWW8</accession>
<evidence type="ECO:0000256" key="6">
    <source>
        <dbReference type="ARBA" id="ARBA00022723"/>
    </source>
</evidence>
<dbReference type="PROSITE" id="PS01137">
    <property type="entry name" value="TATD_1"/>
    <property type="match status" value="1"/>
</dbReference>
<keyword evidence="11" id="KW-1185">Reference proteome</keyword>
<dbReference type="GO" id="GO:0004038">
    <property type="term" value="F:allantoinase activity"/>
    <property type="evidence" value="ECO:0007669"/>
    <property type="project" value="UniProtKB-EC"/>
</dbReference>
<dbReference type="EC" id="3.5.2.5" evidence="5"/>
<dbReference type="SUPFAM" id="SSF51556">
    <property type="entry name" value="Metallo-dependent hydrolases"/>
    <property type="match status" value="1"/>
</dbReference>
<dbReference type="GO" id="GO:0005737">
    <property type="term" value="C:cytoplasm"/>
    <property type="evidence" value="ECO:0007669"/>
    <property type="project" value="TreeGrafter"/>
</dbReference>
<evidence type="ECO:0000256" key="3">
    <source>
        <dbReference type="ARBA" id="ARBA00010368"/>
    </source>
</evidence>
<comment type="subunit">
    <text evidence="4">Homotetramer.</text>
</comment>
<sequence>MTAFPALPTTVAARRVWTGAAFVPATVRTVGGVIAAVDAFDPRADLVLDDERMLLPGLVDSHVHLDEPGRTEWEGFATGTAAAAAGGVTTLLDMPLNSVPVTTTVEALADKRDAARGKLAVDVGYWGGAVPENIGTLSELDAAGVVGFKCFLSPSGIDEFGHLALDQLEAALAEIAALGSILIVHAEDPSHLHADGPLGEVYADFVASRPPRSEREAILAVIEASRRTRGRAHIVHVSDGGALDAVRAAKAEGVPLTVETCPHYLTLRAEDVPAGAAEFKCCPPIRDAANQDLLWQGLLDGTIDAVVSDHSPSTADLKSSPDFGLSWGGISGLQTGFAAVHTEAHRRGVPIERLLPLFTTGPARIGGLAGRGRIAAGEPAHLVVFDPDAVRTVDASTLEYRNKMSPWHGQELRGGVEATYVHGGLAYSAAGVGERRGREILAGSASLAE</sequence>
<evidence type="ECO:0000256" key="5">
    <source>
        <dbReference type="ARBA" id="ARBA00012863"/>
    </source>
</evidence>
<dbReference type="AlphaFoldDB" id="A0A5C8HWW8"/>
<evidence type="ECO:0000259" key="9">
    <source>
        <dbReference type="Pfam" id="PF01979"/>
    </source>
</evidence>
<name>A0A5C8HWW8_9MICO</name>
<dbReference type="GO" id="GO:0008270">
    <property type="term" value="F:zinc ion binding"/>
    <property type="evidence" value="ECO:0007669"/>
    <property type="project" value="InterPro"/>
</dbReference>
<protein>
    <recommendedName>
        <fullName evidence="5">allantoinase</fullName>
        <ecNumber evidence="5">3.5.2.5</ecNumber>
    </recommendedName>
</protein>
<dbReference type="RefSeq" id="WP_147894687.1">
    <property type="nucleotide sequence ID" value="NZ_BAAANR010000001.1"/>
</dbReference>
<feature type="domain" description="Amidohydrolase-related" evidence="9">
    <location>
        <begin position="53"/>
        <end position="423"/>
    </location>
</feature>
<dbReference type="InterPro" id="IPR032466">
    <property type="entry name" value="Metal_Hydrolase"/>
</dbReference>
<keyword evidence="6" id="KW-0479">Metal-binding</keyword>
<evidence type="ECO:0000313" key="10">
    <source>
        <dbReference type="EMBL" id="TXK09474.1"/>
    </source>
</evidence>
<proteinExistence type="inferred from homology"/>
<gene>
    <name evidence="10" type="primary">allB</name>
    <name evidence="10" type="ORF">FVP77_11120</name>
</gene>
<dbReference type="Gene3D" id="3.20.20.140">
    <property type="entry name" value="Metal-dependent hydrolases"/>
    <property type="match status" value="1"/>
</dbReference>
<dbReference type="OrthoDB" id="9803027at2"/>
<dbReference type="PANTHER" id="PTHR43668">
    <property type="entry name" value="ALLANTOINASE"/>
    <property type="match status" value="1"/>
</dbReference>
<dbReference type="SUPFAM" id="SSF51338">
    <property type="entry name" value="Composite domain of metallo-dependent hydrolases"/>
    <property type="match status" value="1"/>
</dbReference>
<comment type="caution">
    <text evidence="10">The sequence shown here is derived from an EMBL/GenBank/DDBJ whole genome shotgun (WGS) entry which is preliminary data.</text>
</comment>
<dbReference type="InterPro" id="IPR011059">
    <property type="entry name" value="Metal-dep_hydrolase_composite"/>
</dbReference>
<dbReference type="PANTHER" id="PTHR43668:SF2">
    <property type="entry name" value="ALLANTOINASE"/>
    <property type="match status" value="1"/>
</dbReference>
<comment type="cofactor">
    <cofactor evidence="1">
        <name>Zn(2+)</name>
        <dbReference type="ChEBI" id="CHEBI:29105"/>
    </cofactor>
</comment>
<organism evidence="10 11">
    <name type="scientific">Microbacterium hatanonis</name>
    <dbReference type="NCBI Taxonomy" id="404366"/>
    <lineage>
        <taxon>Bacteria</taxon>
        <taxon>Bacillati</taxon>
        <taxon>Actinomycetota</taxon>
        <taxon>Actinomycetes</taxon>
        <taxon>Micrococcales</taxon>
        <taxon>Microbacteriaceae</taxon>
        <taxon>Microbacterium</taxon>
    </lineage>
</organism>
<evidence type="ECO:0000313" key="11">
    <source>
        <dbReference type="Proteomes" id="UP000321034"/>
    </source>
</evidence>
<dbReference type="NCBIfam" id="TIGR03178">
    <property type="entry name" value="allantoinase"/>
    <property type="match status" value="1"/>
</dbReference>
<evidence type="ECO:0000256" key="7">
    <source>
        <dbReference type="ARBA" id="ARBA00022801"/>
    </source>
</evidence>
<dbReference type="InterPro" id="IPR050138">
    <property type="entry name" value="DHOase/Allantoinase_Hydrolase"/>
</dbReference>
<keyword evidence="8" id="KW-0862">Zinc</keyword>
<comment type="pathway">
    <text evidence="2">Nitrogen metabolism; (S)-allantoin degradation; allantoate from (S)-allantoin: step 1/1.</text>
</comment>
<dbReference type="GO" id="GO:0050897">
    <property type="term" value="F:cobalt ion binding"/>
    <property type="evidence" value="ECO:0007669"/>
    <property type="project" value="InterPro"/>
</dbReference>
<keyword evidence="7 10" id="KW-0378">Hydrolase</keyword>
<dbReference type="Pfam" id="PF01979">
    <property type="entry name" value="Amidohydro_1"/>
    <property type="match status" value="1"/>
</dbReference>
<dbReference type="EMBL" id="VRSV01000002">
    <property type="protein sequence ID" value="TXK09474.1"/>
    <property type="molecule type" value="Genomic_DNA"/>
</dbReference>
<evidence type="ECO:0000256" key="8">
    <source>
        <dbReference type="ARBA" id="ARBA00022833"/>
    </source>
</evidence>
<dbReference type="InterPro" id="IPR018228">
    <property type="entry name" value="DNase_TatD-rel_CS"/>
</dbReference>
<evidence type="ECO:0000256" key="1">
    <source>
        <dbReference type="ARBA" id="ARBA00001947"/>
    </source>
</evidence>
<comment type="similarity">
    <text evidence="3">Belongs to the metallo-dependent hydrolases superfamily. Allantoinase family.</text>
</comment>
<dbReference type="InterPro" id="IPR017593">
    <property type="entry name" value="Allantoinase"/>
</dbReference>
<dbReference type="GO" id="GO:0000256">
    <property type="term" value="P:allantoin catabolic process"/>
    <property type="evidence" value="ECO:0007669"/>
    <property type="project" value="InterPro"/>
</dbReference>
<dbReference type="InterPro" id="IPR006680">
    <property type="entry name" value="Amidohydro-rel"/>
</dbReference>